<proteinExistence type="predicted"/>
<reference evidence="2" key="1">
    <citation type="submission" date="2024-06" db="EMBL/GenBank/DDBJ databases">
        <authorList>
            <person name="Coelho C."/>
            <person name="Bento M."/>
            <person name="Garcia E."/>
            <person name="Camelo A."/>
            <person name="Brandao I."/>
            <person name="Espirito Santo C."/>
            <person name="Trovao J."/>
            <person name="Verissimo A."/>
            <person name="Costa J."/>
            <person name="Tiago I."/>
        </authorList>
    </citation>
    <scope>NUCLEOTIDE SEQUENCE</scope>
    <source>
        <strain evidence="2">KWT182</strain>
    </source>
</reference>
<evidence type="ECO:0000313" key="2">
    <source>
        <dbReference type="EMBL" id="XBS68538.1"/>
    </source>
</evidence>
<sequence length="178" mass="20007">MLASGYKDDNAIMNIGQANDLFSSIPSGFFWVYLYTSSPYGTLAAQQGFDNTNRSDFETFIEGAVLPDFVSKYIAPTVSTIFQPLRLTPELTVGTGFSVALVTLGFTGVILLFLWIIFISFSFAWLNRNRYIKSTCAILSAAAILMTFDNMFIFSSCVMQLIIITLFSRFRFSKYFLI</sequence>
<keyword evidence="1" id="KW-1133">Transmembrane helix</keyword>
<protein>
    <submittedName>
        <fullName evidence="2">Uncharacterized protein</fullName>
    </submittedName>
</protein>
<keyword evidence="1" id="KW-0812">Transmembrane</keyword>
<dbReference type="AlphaFoldDB" id="A0AAU7Q660"/>
<name>A0AAU7Q660_9GAMM</name>
<feature type="transmembrane region" description="Helical" evidence="1">
    <location>
        <begin position="138"/>
        <end position="167"/>
    </location>
</feature>
<dbReference type="EMBL" id="CP157947">
    <property type="protein sequence ID" value="XBS68538.1"/>
    <property type="molecule type" value="Genomic_DNA"/>
</dbReference>
<accession>A0AAU7Q660</accession>
<organism evidence="2">
    <name type="scientific">Acerihabitans sp. KWT182</name>
    <dbReference type="NCBI Taxonomy" id="3157919"/>
    <lineage>
        <taxon>Bacteria</taxon>
        <taxon>Pseudomonadati</taxon>
        <taxon>Pseudomonadota</taxon>
        <taxon>Gammaproteobacteria</taxon>
        <taxon>Enterobacterales</taxon>
        <taxon>Pectobacteriaceae</taxon>
        <taxon>Acerihabitans</taxon>
    </lineage>
</organism>
<evidence type="ECO:0000256" key="1">
    <source>
        <dbReference type="SAM" id="Phobius"/>
    </source>
</evidence>
<gene>
    <name evidence="2" type="ORF">ABK905_17845</name>
</gene>
<keyword evidence="1" id="KW-0472">Membrane</keyword>
<feature type="transmembrane region" description="Helical" evidence="1">
    <location>
        <begin position="97"/>
        <end position="126"/>
    </location>
</feature>